<dbReference type="EMBL" id="MFCA01000029">
    <property type="protein sequence ID" value="OGE01216.1"/>
    <property type="molecule type" value="Genomic_DNA"/>
</dbReference>
<dbReference type="STRING" id="1797737.A2196_00710"/>
<evidence type="ECO:0000313" key="2">
    <source>
        <dbReference type="EMBL" id="OGE01216.1"/>
    </source>
</evidence>
<dbReference type="InterPro" id="IPR003848">
    <property type="entry name" value="DUF218"/>
</dbReference>
<dbReference type="AlphaFoldDB" id="A0A1F5HAV9"/>
<feature type="domain" description="DUF218" evidence="1">
    <location>
        <begin position="30"/>
        <end position="146"/>
    </location>
</feature>
<dbReference type="Proteomes" id="UP000176751">
    <property type="component" value="Unassembled WGS sequence"/>
</dbReference>
<evidence type="ECO:0000313" key="3">
    <source>
        <dbReference type="Proteomes" id="UP000176751"/>
    </source>
</evidence>
<organism evidence="2 3">
    <name type="scientific">Candidatus Curtissbacteria bacterium RIFOXYA1_FULL_41_14</name>
    <dbReference type="NCBI Taxonomy" id="1797737"/>
    <lineage>
        <taxon>Bacteria</taxon>
        <taxon>Candidatus Curtissiibacteriota</taxon>
    </lineage>
</organism>
<reference evidence="2 3" key="1">
    <citation type="journal article" date="2016" name="Nat. Commun.">
        <title>Thousands of microbial genomes shed light on interconnected biogeochemical processes in an aquifer system.</title>
        <authorList>
            <person name="Anantharaman K."/>
            <person name="Brown C.T."/>
            <person name="Hug L.A."/>
            <person name="Sharon I."/>
            <person name="Castelle C.J."/>
            <person name="Probst A.J."/>
            <person name="Thomas B.C."/>
            <person name="Singh A."/>
            <person name="Wilkins M.J."/>
            <person name="Karaoz U."/>
            <person name="Brodie E.L."/>
            <person name="Williams K.H."/>
            <person name="Hubbard S.S."/>
            <person name="Banfield J.F."/>
        </authorList>
    </citation>
    <scope>NUCLEOTIDE SEQUENCE [LARGE SCALE GENOMIC DNA]</scope>
</reference>
<comment type="caution">
    <text evidence="2">The sequence shown here is derived from an EMBL/GenBank/DDBJ whole genome shotgun (WGS) entry which is preliminary data.</text>
</comment>
<protein>
    <recommendedName>
        <fullName evidence="1">DUF218 domain-containing protein</fullName>
    </recommendedName>
</protein>
<sequence length="194" mass="22036">MLSADLQKKLMDEFDVVEKGRNPKITSDIEAIVVLSGESLDPAIKTDLHDTEERLAEGIRIYQGIQKLEGSPILVLNGTDPQNIFMEAEAKRRAVDKVMIVKNPSYPAASTKTQIEGLKKLKFKKIAIVTHAYHGPRVLRYAKKFFLNNCKFTLFLIARDKINKNQVQQEIEKIIEYASKGDIDLKNNTFQESE</sequence>
<dbReference type="Pfam" id="PF02698">
    <property type="entry name" value="DUF218"/>
    <property type="match status" value="1"/>
</dbReference>
<name>A0A1F5HAV9_9BACT</name>
<proteinExistence type="predicted"/>
<accession>A0A1F5HAV9</accession>
<gene>
    <name evidence="2" type="ORF">A2196_00710</name>
</gene>
<evidence type="ECO:0000259" key="1">
    <source>
        <dbReference type="Pfam" id="PF02698"/>
    </source>
</evidence>